<evidence type="ECO:0000256" key="2">
    <source>
        <dbReference type="SAM" id="Phobius"/>
    </source>
</evidence>
<dbReference type="AlphaFoldDB" id="A0A8H3U6I7"/>
<feature type="region of interest" description="Disordered" evidence="1">
    <location>
        <begin position="162"/>
        <end position="209"/>
    </location>
</feature>
<organism evidence="4 5">
    <name type="scientific">Venturia inaequalis</name>
    <name type="common">Apple scab fungus</name>
    <dbReference type="NCBI Taxonomy" id="5025"/>
    <lineage>
        <taxon>Eukaryota</taxon>
        <taxon>Fungi</taxon>
        <taxon>Dikarya</taxon>
        <taxon>Ascomycota</taxon>
        <taxon>Pezizomycotina</taxon>
        <taxon>Dothideomycetes</taxon>
        <taxon>Pleosporomycetidae</taxon>
        <taxon>Venturiales</taxon>
        <taxon>Venturiaceae</taxon>
        <taxon>Venturia</taxon>
    </lineage>
</organism>
<evidence type="ECO:0000256" key="3">
    <source>
        <dbReference type="SAM" id="SignalP"/>
    </source>
</evidence>
<gene>
    <name evidence="4" type="ORF">BLS_008907</name>
</gene>
<feature type="transmembrane region" description="Helical" evidence="2">
    <location>
        <begin position="129"/>
        <end position="152"/>
    </location>
</feature>
<dbReference type="EMBL" id="WNWQ01000782">
    <property type="protein sequence ID" value="KAE9963798.1"/>
    <property type="molecule type" value="Genomic_DNA"/>
</dbReference>
<reference evidence="4 5" key="1">
    <citation type="submission" date="2019-11" db="EMBL/GenBank/DDBJ databases">
        <title>Venturia inaequalis Genome Resource.</title>
        <authorList>
            <person name="Lichtner F.J."/>
        </authorList>
    </citation>
    <scope>NUCLEOTIDE SEQUENCE [LARGE SCALE GENOMIC DNA]</scope>
    <source>
        <strain evidence="4">Bline_iso_100314</strain>
    </source>
</reference>
<feature type="signal peptide" evidence="3">
    <location>
        <begin position="1"/>
        <end position="18"/>
    </location>
</feature>
<evidence type="ECO:0000256" key="1">
    <source>
        <dbReference type="SAM" id="MobiDB-lite"/>
    </source>
</evidence>
<sequence>MAPRTHILLTALYGISSALLNQPQITAAPSIAHQEVKRATDGGNGTLVGYYTESEGGAWQTNTCGESATWSTSGQYGAGATCAVASSTTSSSIPAPTAGDTSSPTAATSGATPAATAALHMMKKFASGGIAGVILAILAVMGVVLLAALWFLKKRKNKMKQQGLGEMADTSRQPPVELPAEERLKELPSNESVAAELHGNTGYESRGGR</sequence>
<proteinExistence type="predicted"/>
<feature type="chain" id="PRO_5034462274" description="Mid2 domain-containing protein" evidence="3">
    <location>
        <begin position="19"/>
        <end position="209"/>
    </location>
</feature>
<comment type="caution">
    <text evidence="4">The sequence shown here is derived from an EMBL/GenBank/DDBJ whole genome shotgun (WGS) entry which is preliminary data.</text>
</comment>
<feature type="region of interest" description="Disordered" evidence="1">
    <location>
        <begin position="89"/>
        <end position="110"/>
    </location>
</feature>
<dbReference type="Proteomes" id="UP000433883">
    <property type="component" value="Unassembled WGS sequence"/>
</dbReference>
<evidence type="ECO:0008006" key="6">
    <source>
        <dbReference type="Google" id="ProtNLM"/>
    </source>
</evidence>
<keyword evidence="2" id="KW-0812">Transmembrane</keyword>
<protein>
    <recommendedName>
        <fullName evidence="6">Mid2 domain-containing protein</fullName>
    </recommendedName>
</protein>
<keyword evidence="3" id="KW-0732">Signal</keyword>
<evidence type="ECO:0000313" key="5">
    <source>
        <dbReference type="Proteomes" id="UP000433883"/>
    </source>
</evidence>
<keyword evidence="2" id="KW-1133">Transmembrane helix</keyword>
<accession>A0A8H3U6I7</accession>
<name>A0A8H3U6I7_VENIN</name>
<evidence type="ECO:0000313" key="4">
    <source>
        <dbReference type="EMBL" id="KAE9963798.1"/>
    </source>
</evidence>
<keyword evidence="2" id="KW-0472">Membrane</keyword>